<dbReference type="PROSITE" id="PS50089">
    <property type="entry name" value="ZF_RING_2"/>
    <property type="match status" value="1"/>
</dbReference>
<organism evidence="5 6">
    <name type="scientific">Pristionchus mayeri</name>
    <dbReference type="NCBI Taxonomy" id="1317129"/>
    <lineage>
        <taxon>Eukaryota</taxon>
        <taxon>Metazoa</taxon>
        <taxon>Ecdysozoa</taxon>
        <taxon>Nematoda</taxon>
        <taxon>Chromadorea</taxon>
        <taxon>Rhabditida</taxon>
        <taxon>Rhabditina</taxon>
        <taxon>Diplogasteromorpha</taxon>
        <taxon>Diplogasteroidea</taxon>
        <taxon>Neodiplogasteridae</taxon>
        <taxon>Pristionchus</taxon>
    </lineage>
</organism>
<dbReference type="InterPro" id="IPR052667">
    <property type="entry name" value="E3_ubiquitin-ligase_RING"/>
</dbReference>
<dbReference type="Pfam" id="PF13639">
    <property type="entry name" value="zf-RING_2"/>
    <property type="match status" value="1"/>
</dbReference>
<comment type="caution">
    <text evidence="5">The sequence shown here is derived from an EMBL/GenBank/DDBJ whole genome shotgun (WGS) entry which is preliminary data.</text>
</comment>
<dbReference type="AlphaFoldDB" id="A0AAN5DGF3"/>
<keyword evidence="2" id="KW-0862">Zinc</keyword>
<accession>A0AAN5DGF3</accession>
<dbReference type="Gene3D" id="3.30.40.10">
    <property type="entry name" value="Zinc/RING finger domain, C3HC4 (zinc finger)"/>
    <property type="match status" value="1"/>
</dbReference>
<dbReference type="SMART" id="SM00184">
    <property type="entry name" value="RING"/>
    <property type="match status" value="1"/>
</dbReference>
<dbReference type="PANTHER" id="PTHR47156:SF10">
    <property type="entry name" value="E3 UBIQUITIN-PROTEIN LIGASE TRIM-21-RELATED"/>
    <property type="match status" value="1"/>
</dbReference>
<dbReference type="EMBL" id="BTRK01000006">
    <property type="protein sequence ID" value="GMR62042.1"/>
    <property type="molecule type" value="Genomic_DNA"/>
</dbReference>
<proteinExistence type="predicted"/>
<keyword evidence="6" id="KW-1185">Reference proteome</keyword>
<keyword evidence="1 3" id="KW-0479">Metal-binding</keyword>
<gene>
    <name evidence="5" type="ORF">PMAYCL1PPCAC_32237</name>
</gene>
<dbReference type="Proteomes" id="UP001328107">
    <property type="component" value="Unassembled WGS sequence"/>
</dbReference>
<evidence type="ECO:0000256" key="2">
    <source>
        <dbReference type="ARBA" id="ARBA00022833"/>
    </source>
</evidence>
<evidence type="ECO:0000313" key="6">
    <source>
        <dbReference type="Proteomes" id="UP001328107"/>
    </source>
</evidence>
<feature type="domain" description="RING-type" evidence="4">
    <location>
        <begin position="27"/>
        <end position="70"/>
    </location>
</feature>
<evidence type="ECO:0000313" key="5">
    <source>
        <dbReference type="EMBL" id="GMR62042.1"/>
    </source>
</evidence>
<sequence>TLSLSHSNSIPLSLANPMESITEHIKCAICLDSFDSSIHQPRCFPCGHSFGLSCIHGLKKASTKKCPTCKTDINLSVDPPVNFQLMGLLEACKAASSNPLYSQPPIESSSKTCLKCRRAHPSLRTCTTCEGNPVLCPHCARLHHNSHSFVASASSHQDKLDAIRALKQLEMSMNELHDDTNGLFTRCIDSLKKLQKECESRSLLRTLETMAETNPKEATKAADNASAVLRTTKDNIEQVLNPLLPMLEGISFDLAGANQGKEEKEREASDYLLALSLAAEQQETQDLISFD</sequence>
<protein>
    <recommendedName>
        <fullName evidence="4">RING-type domain-containing protein</fullName>
    </recommendedName>
</protein>
<dbReference type="SUPFAM" id="SSF57850">
    <property type="entry name" value="RING/U-box"/>
    <property type="match status" value="1"/>
</dbReference>
<dbReference type="GO" id="GO:0008270">
    <property type="term" value="F:zinc ion binding"/>
    <property type="evidence" value="ECO:0007669"/>
    <property type="project" value="UniProtKB-KW"/>
</dbReference>
<reference evidence="6" key="1">
    <citation type="submission" date="2022-10" db="EMBL/GenBank/DDBJ databases">
        <title>Genome assembly of Pristionchus species.</title>
        <authorList>
            <person name="Yoshida K."/>
            <person name="Sommer R.J."/>
        </authorList>
    </citation>
    <scope>NUCLEOTIDE SEQUENCE [LARGE SCALE GENOMIC DNA]</scope>
    <source>
        <strain evidence="6">RS5460</strain>
    </source>
</reference>
<evidence type="ECO:0000256" key="3">
    <source>
        <dbReference type="PROSITE-ProRule" id="PRU00175"/>
    </source>
</evidence>
<dbReference type="PANTHER" id="PTHR47156">
    <property type="entry name" value="PROTEIN CBG20824"/>
    <property type="match status" value="1"/>
</dbReference>
<evidence type="ECO:0000259" key="4">
    <source>
        <dbReference type="PROSITE" id="PS50089"/>
    </source>
</evidence>
<feature type="non-terminal residue" evidence="5">
    <location>
        <position position="1"/>
    </location>
</feature>
<name>A0AAN5DGF3_9BILA</name>
<keyword evidence="1 3" id="KW-0863">Zinc-finger</keyword>
<evidence type="ECO:0000256" key="1">
    <source>
        <dbReference type="ARBA" id="ARBA00022771"/>
    </source>
</evidence>
<dbReference type="InterPro" id="IPR013083">
    <property type="entry name" value="Znf_RING/FYVE/PHD"/>
</dbReference>
<dbReference type="InterPro" id="IPR001841">
    <property type="entry name" value="Znf_RING"/>
</dbReference>